<organism evidence="1 2">
    <name type="scientific">Candidatus Seongchinamella marina</name>
    <dbReference type="NCBI Taxonomy" id="2518990"/>
    <lineage>
        <taxon>Bacteria</taxon>
        <taxon>Pseudomonadati</taxon>
        <taxon>Pseudomonadota</taxon>
        <taxon>Gammaproteobacteria</taxon>
        <taxon>Cellvibrionales</taxon>
        <taxon>Halieaceae</taxon>
        <taxon>Seongchinamella</taxon>
    </lineage>
</organism>
<evidence type="ECO:0000313" key="1">
    <source>
        <dbReference type="EMBL" id="MCX2973356.1"/>
    </source>
</evidence>
<dbReference type="Proteomes" id="UP001143307">
    <property type="component" value="Unassembled WGS sequence"/>
</dbReference>
<reference evidence="1" key="1">
    <citation type="submission" date="2019-02" db="EMBL/GenBank/DDBJ databases">
        <authorList>
            <person name="Li S.-H."/>
        </authorList>
    </citation>
    <scope>NUCLEOTIDE SEQUENCE</scope>
    <source>
        <strain evidence="1">IMCC8485</strain>
    </source>
</reference>
<protein>
    <submittedName>
        <fullName evidence="1">Uncharacterized protein</fullName>
    </submittedName>
</protein>
<name>A0ABT3STP8_9GAMM</name>
<evidence type="ECO:0000313" key="2">
    <source>
        <dbReference type="Proteomes" id="UP001143307"/>
    </source>
</evidence>
<accession>A0ABT3STP8</accession>
<gene>
    <name evidence="1" type="ORF">EYC87_07125</name>
</gene>
<proteinExistence type="predicted"/>
<keyword evidence="2" id="KW-1185">Reference proteome</keyword>
<sequence>MQSKHSLNIESLDAHIQTPELPTETRRLHRLRQYRHCFKLLYANDIAVGQKKHVAQILTARVLGLG</sequence>
<comment type="caution">
    <text evidence="1">The sequence shown here is derived from an EMBL/GenBank/DDBJ whole genome shotgun (WGS) entry which is preliminary data.</text>
</comment>
<dbReference type="EMBL" id="SHNP01000002">
    <property type="protein sequence ID" value="MCX2973356.1"/>
    <property type="molecule type" value="Genomic_DNA"/>
</dbReference>